<protein>
    <submittedName>
        <fullName evidence="2">Uncharacterized protein</fullName>
    </submittedName>
</protein>
<name>A0A834NX70_VESPE</name>
<keyword evidence="3" id="KW-1185">Reference proteome</keyword>
<proteinExistence type="predicted"/>
<evidence type="ECO:0000313" key="2">
    <source>
        <dbReference type="EMBL" id="KAF7420116.1"/>
    </source>
</evidence>
<sequence length="234" mass="26977">MGYTSVIGEKEEEKEKEKDWESTPFCGLLSVSSQPNYSLELRVKDEMVGLMAEVRRRRGRETFGEQHIPRLPRKPVARTVSREFVVVCLRDISAWCTIAIHYSGAILYHIAVAACADGIWESFAKLSKMLSRMVFFEDQRNVAKRMQDSRCNNNYGQQQSPCGVAQALRSFRPSNCLYLKEKEKYRHGNGVKRSGEERRGEERRGEKRKKAKRVVRKEYGEKKKRLVGDSAPIP</sequence>
<accession>A0A834NX70</accession>
<dbReference type="Proteomes" id="UP000600918">
    <property type="component" value="Unassembled WGS sequence"/>
</dbReference>
<feature type="region of interest" description="Disordered" evidence="1">
    <location>
        <begin position="187"/>
        <end position="234"/>
    </location>
</feature>
<organism evidence="2 3">
    <name type="scientific">Vespula pensylvanica</name>
    <name type="common">Western yellow jacket</name>
    <name type="synonym">Wasp</name>
    <dbReference type="NCBI Taxonomy" id="30213"/>
    <lineage>
        <taxon>Eukaryota</taxon>
        <taxon>Metazoa</taxon>
        <taxon>Ecdysozoa</taxon>
        <taxon>Arthropoda</taxon>
        <taxon>Hexapoda</taxon>
        <taxon>Insecta</taxon>
        <taxon>Pterygota</taxon>
        <taxon>Neoptera</taxon>
        <taxon>Endopterygota</taxon>
        <taxon>Hymenoptera</taxon>
        <taxon>Apocrita</taxon>
        <taxon>Aculeata</taxon>
        <taxon>Vespoidea</taxon>
        <taxon>Vespidae</taxon>
        <taxon>Vespinae</taxon>
        <taxon>Vespula</taxon>
    </lineage>
</organism>
<dbReference type="AlphaFoldDB" id="A0A834NX70"/>
<feature type="compositionally biased region" description="Basic and acidic residues" evidence="1">
    <location>
        <begin position="193"/>
        <end position="205"/>
    </location>
</feature>
<dbReference type="EMBL" id="JACSDY010000009">
    <property type="protein sequence ID" value="KAF7420116.1"/>
    <property type="molecule type" value="Genomic_DNA"/>
</dbReference>
<evidence type="ECO:0000256" key="1">
    <source>
        <dbReference type="SAM" id="MobiDB-lite"/>
    </source>
</evidence>
<evidence type="ECO:0000313" key="3">
    <source>
        <dbReference type="Proteomes" id="UP000600918"/>
    </source>
</evidence>
<comment type="caution">
    <text evidence="2">The sequence shown here is derived from an EMBL/GenBank/DDBJ whole genome shotgun (WGS) entry which is preliminary data.</text>
</comment>
<feature type="compositionally biased region" description="Basic residues" evidence="1">
    <location>
        <begin position="206"/>
        <end position="215"/>
    </location>
</feature>
<gene>
    <name evidence="2" type="ORF">H0235_010413</name>
</gene>
<reference evidence="2" key="1">
    <citation type="journal article" date="2020" name="G3 (Bethesda)">
        <title>High-Quality Assemblies for Three Invasive Social Wasps from the &lt;i&gt;Vespula&lt;/i&gt; Genus.</title>
        <authorList>
            <person name="Harrop T.W.R."/>
            <person name="Guhlin J."/>
            <person name="McLaughlin G.M."/>
            <person name="Permina E."/>
            <person name="Stockwell P."/>
            <person name="Gilligan J."/>
            <person name="Le Lec M.F."/>
            <person name="Gruber M.A.M."/>
            <person name="Quinn O."/>
            <person name="Lovegrove M."/>
            <person name="Duncan E.J."/>
            <person name="Remnant E.J."/>
            <person name="Van Eeckhoven J."/>
            <person name="Graham B."/>
            <person name="Knapp R.A."/>
            <person name="Langford K.W."/>
            <person name="Kronenberg Z."/>
            <person name="Press M.O."/>
            <person name="Eacker S.M."/>
            <person name="Wilson-Rankin E.E."/>
            <person name="Purcell J."/>
            <person name="Lester P.J."/>
            <person name="Dearden P.K."/>
        </authorList>
    </citation>
    <scope>NUCLEOTIDE SEQUENCE</scope>
    <source>
        <strain evidence="2">Volc-1</strain>
    </source>
</reference>